<feature type="binding site" evidence="8">
    <location>
        <position position="97"/>
    </location>
    <ligand>
        <name>Mg(2+)</name>
        <dbReference type="ChEBI" id="CHEBI:18420"/>
    </ligand>
</feature>
<dbReference type="InterPro" id="IPR029060">
    <property type="entry name" value="PIN-like_dom_sf"/>
</dbReference>
<evidence type="ECO:0000313" key="10">
    <source>
        <dbReference type="EMBL" id="AFY28894.1"/>
    </source>
</evidence>
<dbReference type="AlphaFoldDB" id="K9P8L5"/>
<reference evidence="11" key="1">
    <citation type="journal article" date="2013" name="Proc. Natl. Acad. Sci. U.S.A.">
        <title>Improving the coverage of the cyanobacterial phylum using diversity-driven genome sequencing.</title>
        <authorList>
            <person name="Shih P.M."/>
            <person name="Wu D."/>
            <person name="Latifi A."/>
            <person name="Axen S.D."/>
            <person name="Fewer D.P."/>
            <person name="Talla E."/>
            <person name="Calteau A."/>
            <person name="Cai F."/>
            <person name="Tandeau de Marsac N."/>
            <person name="Rippka R."/>
            <person name="Herdman M."/>
            <person name="Sivonen K."/>
            <person name="Coursin T."/>
            <person name="Laurent T."/>
            <person name="Goodwin L."/>
            <person name="Nolan M."/>
            <person name="Davenport K.W."/>
            <person name="Han C.S."/>
            <person name="Rubin E.M."/>
            <person name="Eisen J.A."/>
            <person name="Woyke T."/>
            <person name="Gugger M."/>
            <person name="Kerfeld C.A."/>
        </authorList>
    </citation>
    <scope>NUCLEOTIDE SEQUENCE [LARGE SCALE GENOMIC DNA]</scope>
    <source>
        <strain evidence="11">ATCC 27147 / PCC 6307</strain>
    </source>
</reference>
<evidence type="ECO:0000256" key="4">
    <source>
        <dbReference type="ARBA" id="ARBA00022723"/>
    </source>
</evidence>
<dbReference type="Proteomes" id="UP000010388">
    <property type="component" value="Chromosome"/>
</dbReference>
<dbReference type="OrthoDB" id="9796690at2"/>
<keyword evidence="4 8" id="KW-0479">Metal-binding</keyword>
<dbReference type="EMBL" id="CP003495">
    <property type="protein sequence ID" value="AFY28894.1"/>
    <property type="molecule type" value="Genomic_DNA"/>
</dbReference>
<dbReference type="RefSeq" id="WP_015109344.1">
    <property type="nucleotide sequence ID" value="NC_019675.1"/>
</dbReference>
<protein>
    <recommendedName>
        <fullName evidence="8">Ribonuclease VapC</fullName>
        <shortName evidence="8">RNase VapC</shortName>
        <ecNumber evidence="8">3.1.-.-</ecNumber>
    </recommendedName>
    <alternativeName>
        <fullName evidence="8">Toxin VapC</fullName>
    </alternativeName>
</protein>
<dbReference type="STRING" id="292564.Cyagr_1747"/>
<evidence type="ECO:0000256" key="1">
    <source>
        <dbReference type="ARBA" id="ARBA00001946"/>
    </source>
</evidence>
<dbReference type="GO" id="GO:0000287">
    <property type="term" value="F:magnesium ion binding"/>
    <property type="evidence" value="ECO:0007669"/>
    <property type="project" value="UniProtKB-UniRule"/>
</dbReference>
<dbReference type="PANTHER" id="PTHR33653:SF1">
    <property type="entry name" value="RIBONUCLEASE VAPC2"/>
    <property type="match status" value="1"/>
</dbReference>
<gene>
    <name evidence="8" type="primary">vapC</name>
    <name evidence="10" type="ordered locus">Cyagr_1747</name>
</gene>
<dbReference type="PANTHER" id="PTHR33653">
    <property type="entry name" value="RIBONUCLEASE VAPC2"/>
    <property type="match status" value="1"/>
</dbReference>
<accession>K9P8L5</accession>
<keyword evidence="3 8" id="KW-0540">Nuclease</keyword>
<proteinExistence type="inferred from homology"/>
<dbReference type="CDD" id="cd18741">
    <property type="entry name" value="PIN_VapC4-5_FitB-like"/>
    <property type="match status" value="1"/>
</dbReference>
<dbReference type="HAMAP" id="MF_00265">
    <property type="entry name" value="VapC_Nob1"/>
    <property type="match status" value="1"/>
</dbReference>
<keyword evidence="5 8" id="KW-0378">Hydrolase</keyword>
<sequence length="133" mass="14065">MASAANGLLVIDTDVLIDYLRDQPLAVAFLEGCDQPLAASVVSIAELYVGVREGVERQRLDAFVSAFEVLPLEKEAAMKAGLLRRQYGRSHGTGLADALIAASVQAGGATLATLNRRHFPMLANVLVPYAKGG</sequence>
<evidence type="ECO:0000313" key="11">
    <source>
        <dbReference type="Proteomes" id="UP000010388"/>
    </source>
</evidence>
<dbReference type="GO" id="GO:0016787">
    <property type="term" value="F:hydrolase activity"/>
    <property type="evidence" value="ECO:0007669"/>
    <property type="project" value="UniProtKB-KW"/>
</dbReference>
<dbReference type="KEGG" id="cgc:Cyagr_1747"/>
<evidence type="ECO:0000259" key="9">
    <source>
        <dbReference type="Pfam" id="PF01850"/>
    </source>
</evidence>
<evidence type="ECO:0000256" key="7">
    <source>
        <dbReference type="ARBA" id="ARBA00038093"/>
    </source>
</evidence>
<dbReference type="InterPro" id="IPR022907">
    <property type="entry name" value="VapC_family"/>
</dbReference>
<evidence type="ECO:0000256" key="6">
    <source>
        <dbReference type="ARBA" id="ARBA00022842"/>
    </source>
</evidence>
<dbReference type="InterPro" id="IPR050556">
    <property type="entry name" value="Type_II_TA_system_RNase"/>
</dbReference>
<keyword evidence="2 8" id="KW-1277">Toxin-antitoxin system</keyword>
<evidence type="ECO:0000256" key="3">
    <source>
        <dbReference type="ARBA" id="ARBA00022722"/>
    </source>
</evidence>
<dbReference type="GO" id="GO:0004540">
    <property type="term" value="F:RNA nuclease activity"/>
    <property type="evidence" value="ECO:0007669"/>
    <property type="project" value="InterPro"/>
</dbReference>
<evidence type="ECO:0000256" key="8">
    <source>
        <dbReference type="HAMAP-Rule" id="MF_00265"/>
    </source>
</evidence>
<evidence type="ECO:0000256" key="2">
    <source>
        <dbReference type="ARBA" id="ARBA00022649"/>
    </source>
</evidence>
<comment type="similarity">
    <text evidence="7 8">Belongs to the PINc/VapC protein family.</text>
</comment>
<dbReference type="SUPFAM" id="SSF88723">
    <property type="entry name" value="PIN domain-like"/>
    <property type="match status" value="1"/>
</dbReference>
<keyword evidence="6 8" id="KW-0460">Magnesium</keyword>
<dbReference type="EC" id="3.1.-.-" evidence="8"/>
<keyword evidence="8" id="KW-0800">Toxin</keyword>
<comment type="function">
    <text evidence="8">Toxic component of a toxin-antitoxin (TA) system. An RNase.</text>
</comment>
<feature type="domain" description="PIN" evidence="9">
    <location>
        <begin position="10"/>
        <end position="117"/>
    </location>
</feature>
<feature type="binding site" evidence="8">
    <location>
        <position position="12"/>
    </location>
    <ligand>
        <name>Mg(2+)</name>
        <dbReference type="ChEBI" id="CHEBI:18420"/>
    </ligand>
</feature>
<organism evidence="10 11">
    <name type="scientific">Cyanobium gracile (strain ATCC 27147 / PCC 6307)</name>
    <dbReference type="NCBI Taxonomy" id="292564"/>
    <lineage>
        <taxon>Bacteria</taxon>
        <taxon>Bacillati</taxon>
        <taxon>Cyanobacteriota</taxon>
        <taxon>Cyanophyceae</taxon>
        <taxon>Synechococcales</taxon>
        <taxon>Prochlorococcaceae</taxon>
        <taxon>Cyanobium</taxon>
    </lineage>
</organism>
<dbReference type="HOGENOM" id="CLU_118482_0_1_3"/>
<comment type="cofactor">
    <cofactor evidence="1 8">
        <name>Mg(2+)</name>
        <dbReference type="ChEBI" id="CHEBI:18420"/>
    </cofactor>
</comment>
<dbReference type="PATRIC" id="fig|292564.3.peg.1659"/>
<dbReference type="InterPro" id="IPR002716">
    <property type="entry name" value="PIN_dom"/>
</dbReference>
<dbReference type="GO" id="GO:0090729">
    <property type="term" value="F:toxin activity"/>
    <property type="evidence" value="ECO:0007669"/>
    <property type="project" value="UniProtKB-KW"/>
</dbReference>
<evidence type="ECO:0000256" key="5">
    <source>
        <dbReference type="ARBA" id="ARBA00022801"/>
    </source>
</evidence>
<dbReference type="Pfam" id="PF01850">
    <property type="entry name" value="PIN"/>
    <property type="match status" value="1"/>
</dbReference>
<name>K9P8L5_CYAGP</name>
<dbReference type="eggNOG" id="COG1487">
    <property type="taxonomic scope" value="Bacteria"/>
</dbReference>
<dbReference type="Gene3D" id="3.40.50.1010">
    <property type="entry name" value="5'-nuclease"/>
    <property type="match status" value="1"/>
</dbReference>